<dbReference type="InterPro" id="IPR036189">
    <property type="entry name" value="DCP2_BoxA_sf"/>
</dbReference>
<accession>A0A1Y2BQX7</accession>
<dbReference type="Gene3D" id="3.90.79.10">
    <property type="entry name" value="Nucleoside Triphosphate Pyrophosphohydrolase"/>
    <property type="match status" value="1"/>
</dbReference>
<dbReference type="SUPFAM" id="SSF140586">
    <property type="entry name" value="Dcp2 domain-like"/>
    <property type="match status" value="1"/>
</dbReference>
<sequence>MSFNNLTFNEVLDDLSSRFIINVPVEELSSIERICFQIEQAYWYYEDFAREQNSNLPYYNLKNFSAKFFRHCPLLQKYSDKHEKAFNDFIRYKIRVPVCGAIILNEKMDKCLLVKGWSARSGWGFPKGKINKEEPDIDCAVREVMEETGYDISEFVKEGDYIELLIKEQRIRLYIVTGIPEDTHFEPQTRKEISKIKWHNVRDLPTDKRDKNNSKSSNNFYLVYPFVGKLHQWINREKKARYLRKKKENIIARQSQRGSHIGESSDIEMSEFDGAVSDSGVRHADYERVTGIIPKQTGYIKFDSGTNYSSDAEATSVLRSVLGIIPEKPPLMPSQTSFNNESVNILNSPYMHSPKQLSYTQTHPNVLQNLPFGQPTSGPTVIQSPVQMSAQFPSQYSSVQSQIQLPIQMTPQFAPIAVNSPSLNLATPLAVQPISLPAAAGGVANPPLYMLNNETSINPELLASPYVMTNNSNVVINTPIDNFVLPQAYQNTFLSSDEVIQPKVAPKSSNSNDNTTLEKKLLDFLNSNQNETNQVNQVQENQISSQEGKINGQDILRMLNGSNSKSNELSNNTNNNNNNNKTSNRNNQANNNNNTNNNQNSIGHPDVTPSNKMLLKLLNESPNDSENKSKYSRKNSVEQQQFILDLFKSDNQQDKSSSVATSPTINNNTLNGTQQLQAKLFEMQSPRVMKNENISTSSSLEKSKAELLNMLNSNSKSKLLQQKSQPNTLSQNSVSLLEMLNKNSASVNDIYSPQKQGLKLPHQSDNFNSIKLNINNPNSIPNMPFTKQYKEKGNSNSNNNNNNNSTLLMNMLNVSSKSSSSVELPVKTTNKVKGNLSHSNEGSMQLLEKLNESQLSASVTTNIPKENLVVNKEGSQAILSMLNINSNKNNSESQVKPNGTKSKEIKLKEKLKGNSIKNTKESKESVANQTINSLLLSVTNKNKQGNSNSSTVNPDIAKIFKSDTASKINNTTSSNNSSKNSNNNSRNNSQVQIQLPVQSQSSTKSIDLNALFQNPQGNSNSNSNVQNMPAQSPTFTEFSMDSIDTTSIFHFNNDFITNQRKLKLNEDSRRMMNLLKVKNNDNNSTSKPVSQTSKSPLLDILKQDNNNSLPNNKKVMNDDNNTPTLNALNLLSLLNNANPNTNTTNNYGNNSNNNNNNNNSNSNSNITSASMPFTTQNPLLALINGGSNSNSNVNNKIDNNSISNNTNNNNTINNTNNEMTNNVVPTGIRISVQDLFNSVNSTPANPMSNPMNNPMTTTINNNNNNNLDFNKIMINELFQGIKKTN</sequence>
<dbReference type="GO" id="GO:0000184">
    <property type="term" value="P:nuclear-transcribed mRNA catabolic process, nonsense-mediated decay"/>
    <property type="evidence" value="ECO:0007669"/>
    <property type="project" value="InterPro"/>
</dbReference>
<evidence type="ECO:0000256" key="7">
    <source>
        <dbReference type="ARBA" id="ARBA00022884"/>
    </source>
</evidence>
<evidence type="ECO:0000313" key="11">
    <source>
        <dbReference type="EMBL" id="ORY37148.1"/>
    </source>
</evidence>
<feature type="region of interest" description="Disordered" evidence="9">
    <location>
        <begin position="649"/>
        <end position="669"/>
    </location>
</feature>
<evidence type="ECO:0000256" key="9">
    <source>
        <dbReference type="SAM" id="MobiDB-lite"/>
    </source>
</evidence>
<dbReference type="FunFam" id="3.90.79.10:FF:000003">
    <property type="entry name" value="M7GpppN-mRNA hydrolase isoform 2"/>
    <property type="match status" value="1"/>
</dbReference>
<feature type="compositionally biased region" description="Polar residues" evidence="9">
    <location>
        <begin position="885"/>
        <end position="900"/>
    </location>
</feature>
<evidence type="ECO:0000256" key="1">
    <source>
        <dbReference type="ARBA" id="ARBA00001936"/>
    </source>
</evidence>
<feature type="region of interest" description="Disordered" evidence="9">
    <location>
        <begin position="885"/>
        <end position="927"/>
    </location>
</feature>
<dbReference type="InterPro" id="IPR000086">
    <property type="entry name" value="NUDIX_hydrolase_dom"/>
</dbReference>
<organism evidence="11 12">
    <name type="scientific">Neocallimastix californiae</name>
    <dbReference type="NCBI Taxonomy" id="1754190"/>
    <lineage>
        <taxon>Eukaryota</taxon>
        <taxon>Fungi</taxon>
        <taxon>Fungi incertae sedis</taxon>
        <taxon>Chytridiomycota</taxon>
        <taxon>Chytridiomycota incertae sedis</taxon>
        <taxon>Neocallimastigomycetes</taxon>
        <taxon>Neocallimastigales</taxon>
        <taxon>Neocallimastigaceae</taxon>
        <taxon>Neocallimastix</taxon>
    </lineage>
</organism>
<dbReference type="InterPro" id="IPR044099">
    <property type="entry name" value="Dcp2_NUDIX"/>
</dbReference>
<feature type="compositionally biased region" description="Basic and acidic residues" evidence="9">
    <location>
        <begin position="901"/>
        <end position="924"/>
    </location>
</feature>
<feature type="compositionally biased region" description="Low complexity" evidence="9">
    <location>
        <begin position="560"/>
        <end position="601"/>
    </location>
</feature>
<dbReference type="SUPFAM" id="SSF55811">
    <property type="entry name" value="Nudix"/>
    <property type="match status" value="1"/>
</dbReference>
<comment type="subcellular location">
    <subcellularLocation>
        <location evidence="2">Cytoplasm</location>
    </subcellularLocation>
</comment>
<dbReference type="GO" id="GO:0000932">
    <property type="term" value="C:P-body"/>
    <property type="evidence" value="ECO:0007669"/>
    <property type="project" value="TreeGrafter"/>
</dbReference>
<keyword evidence="5" id="KW-0479">Metal-binding</keyword>
<protein>
    <recommendedName>
        <fullName evidence="10">Nudix hydrolase domain-containing protein</fullName>
    </recommendedName>
</protein>
<evidence type="ECO:0000256" key="4">
    <source>
        <dbReference type="ARBA" id="ARBA00022490"/>
    </source>
</evidence>
<dbReference type="GO" id="GO:0030145">
    <property type="term" value="F:manganese ion binding"/>
    <property type="evidence" value="ECO:0007669"/>
    <property type="project" value="InterPro"/>
</dbReference>
<dbReference type="PROSITE" id="PS00893">
    <property type="entry name" value="NUDIX_BOX"/>
    <property type="match status" value="1"/>
</dbReference>
<evidence type="ECO:0000256" key="3">
    <source>
        <dbReference type="ARBA" id="ARBA00005279"/>
    </source>
</evidence>
<dbReference type="InterPro" id="IPR015797">
    <property type="entry name" value="NUDIX_hydrolase-like_dom_sf"/>
</dbReference>
<dbReference type="GO" id="GO:0140933">
    <property type="term" value="F:5'-(N(7)-methylguanosine 5'-triphospho)-[mRNA] hydrolase activity"/>
    <property type="evidence" value="ECO:0007669"/>
    <property type="project" value="InterPro"/>
</dbReference>
<reference evidence="11 12" key="1">
    <citation type="submission" date="2016-08" db="EMBL/GenBank/DDBJ databases">
        <title>A Parts List for Fungal Cellulosomes Revealed by Comparative Genomics.</title>
        <authorList>
            <consortium name="DOE Joint Genome Institute"/>
            <person name="Haitjema C.H."/>
            <person name="Gilmore S.P."/>
            <person name="Henske J.K."/>
            <person name="Solomon K.V."/>
            <person name="De Groot R."/>
            <person name="Kuo A."/>
            <person name="Mondo S.J."/>
            <person name="Salamov A.A."/>
            <person name="Labutti K."/>
            <person name="Zhao Z."/>
            <person name="Chiniquy J."/>
            <person name="Barry K."/>
            <person name="Brewer H.M."/>
            <person name="Purvine S.O."/>
            <person name="Wright A.T."/>
            <person name="Boxma B."/>
            <person name="Van Alen T."/>
            <person name="Hackstein J.H."/>
            <person name="Baker S.E."/>
            <person name="Grigoriev I.V."/>
            <person name="O'Malley M.A."/>
        </authorList>
    </citation>
    <scope>NUCLEOTIDE SEQUENCE [LARGE SCALE GENOMIC DNA]</scope>
    <source>
        <strain evidence="11 12">G1</strain>
    </source>
</reference>
<evidence type="ECO:0000259" key="10">
    <source>
        <dbReference type="PROSITE" id="PS51462"/>
    </source>
</evidence>
<name>A0A1Y2BQX7_9FUNG</name>
<feature type="region of interest" description="Disordered" evidence="9">
    <location>
        <begin position="1011"/>
        <end position="1033"/>
    </location>
</feature>
<feature type="compositionally biased region" description="Low complexity" evidence="9">
    <location>
        <begin position="1013"/>
        <end position="1027"/>
    </location>
</feature>
<feature type="domain" description="Nudix hydrolase" evidence="10">
    <location>
        <begin position="94"/>
        <end position="221"/>
    </location>
</feature>
<feature type="compositionally biased region" description="Low complexity" evidence="9">
    <location>
        <begin position="794"/>
        <end position="804"/>
    </location>
</feature>
<feature type="region of interest" description="Disordered" evidence="9">
    <location>
        <begin position="560"/>
        <end position="609"/>
    </location>
</feature>
<feature type="region of interest" description="Disordered" evidence="9">
    <location>
        <begin position="774"/>
        <end position="804"/>
    </location>
</feature>
<dbReference type="Pfam" id="PF00293">
    <property type="entry name" value="NUDIX"/>
    <property type="match status" value="1"/>
</dbReference>
<comment type="cofactor">
    <cofactor evidence="1">
        <name>Mn(2+)</name>
        <dbReference type="ChEBI" id="CHEBI:29035"/>
    </cofactor>
</comment>
<dbReference type="SMART" id="SM01125">
    <property type="entry name" value="DCP2"/>
    <property type="match status" value="1"/>
</dbReference>
<dbReference type="EMBL" id="MCOG01000144">
    <property type="protein sequence ID" value="ORY37148.1"/>
    <property type="molecule type" value="Genomic_DNA"/>
</dbReference>
<gene>
    <name evidence="11" type="ORF">LY90DRAFT_704709</name>
</gene>
<keyword evidence="6" id="KW-0378">Hydrolase</keyword>
<keyword evidence="12" id="KW-1185">Reference proteome</keyword>
<dbReference type="PANTHER" id="PTHR23114:SF17">
    <property type="entry name" value="M7GPPPN-MRNA HYDROLASE"/>
    <property type="match status" value="1"/>
</dbReference>
<evidence type="ECO:0000256" key="6">
    <source>
        <dbReference type="ARBA" id="ARBA00022801"/>
    </source>
</evidence>
<keyword evidence="4" id="KW-0963">Cytoplasm</keyword>
<feature type="region of interest" description="Disordered" evidence="9">
    <location>
        <begin position="1135"/>
        <end position="1167"/>
    </location>
</feature>
<dbReference type="GO" id="GO:0000290">
    <property type="term" value="P:deadenylation-dependent decapping of nuclear-transcribed mRNA"/>
    <property type="evidence" value="ECO:0007669"/>
    <property type="project" value="InterPro"/>
</dbReference>
<dbReference type="Gene3D" id="1.10.10.1050">
    <property type="entry name" value="Dcp2, box A domain"/>
    <property type="match status" value="1"/>
</dbReference>
<comment type="caution">
    <text evidence="11">The sequence shown here is derived from an EMBL/GenBank/DDBJ whole genome shotgun (WGS) entry which is preliminary data.</text>
</comment>
<feature type="region of interest" description="Disordered" evidence="9">
    <location>
        <begin position="967"/>
        <end position="989"/>
    </location>
</feature>
<dbReference type="Pfam" id="PF05026">
    <property type="entry name" value="DCP2"/>
    <property type="match status" value="1"/>
</dbReference>
<feature type="compositionally biased region" description="Polar residues" evidence="9">
    <location>
        <begin position="654"/>
        <end position="665"/>
    </location>
</feature>
<proteinExistence type="inferred from homology"/>
<dbReference type="InterPro" id="IPR007722">
    <property type="entry name" value="DCP2_BoxA"/>
</dbReference>
<dbReference type="GO" id="GO:0003723">
    <property type="term" value="F:RNA binding"/>
    <property type="evidence" value="ECO:0007669"/>
    <property type="project" value="UniProtKB-KW"/>
</dbReference>
<dbReference type="OrthoDB" id="18996at2759"/>
<comment type="similarity">
    <text evidence="3">Belongs to the Nudix hydrolase family. DCP2 subfamily.</text>
</comment>
<evidence type="ECO:0000256" key="8">
    <source>
        <dbReference type="ARBA" id="ARBA00023211"/>
    </source>
</evidence>
<keyword evidence="7" id="KW-0694">RNA-binding</keyword>
<dbReference type="CDD" id="cd03672">
    <property type="entry name" value="NUDIX_Dcp2p_Nudt20"/>
    <property type="match status" value="1"/>
</dbReference>
<dbReference type="STRING" id="1754190.A0A1Y2BQX7"/>
<evidence type="ECO:0000256" key="5">
    <source>
        <dbReference type="ARBA" id="ARBA00022723"/>
    </source>
</evidence>
<dbReference type="InterPro" id="IPR020084">
    <property type="entry name" value="NUDIX_hydrolase_CS"/>
</dbReference>
<evidence type="ECO:0000313" key="12">
    <source>
        <dbReference type="Proteomes" id="UP000193920"/>
    </source>
</evidence>
<keyword evidence="8" id="KW-0464">Manganese</keyword>
<dbReference type="PANTHER" id="PTHR23114">
    <property type="entry name" value="M7GPPPN-MRNA HYDROLASE"/>
    <property type="match status" value="1"/>
</dbReference>
<feature type="compositionally biased region" description="Low complexity" evidence="9">
    <location>
        <begin position="774"/>
        <end position="784"/>
    </location>
</feature>
<dbReference type="Proteomes" id="UP000193920">
    <property type="component" value="Unassembled WGS sequence"/>
</dbReference>
<evidence type="ECO:0000256" key="2">
    <source>
        <dbReference type="ARBA" id="ARBA00004496"/>
    </source>
</evidence>
<dbReference type="PROSITE" id="PS51462">
    <property type="entry name" value="NUDIX"/>
    <property type="match status" value="1"/>
</dbReference>